<dbReference type="Pfam" id="PF03938">
    <property type="entry name" value="OmpH"/>
    <property type="match status" value="1"/>
</dbReference>
<dbReference type="PANTHER" id="PTHR35089">
    <property type="entry name" value="CHAPERONE PROTEIN SKP"/>
    <property type="match status" value="1"/>
</dbReference>
<dbReference type="GO" id="GO:0051082">
    <property type="term" value="F:unfolded protein binding"/>
    <property type="evidence" value="ECO:0007669"/>
    <property type="project" value="InterPro"/>
</dbReference>
<dbReference type="SMART" id="SM00935">
    <property type="entry name" value="OmpH"/>
    <property type="match status" value="1"/>
</dbReference>
<comment type="similarity">
    <text evidence="1">Belongs to the Skp family.</text>
</comment>
<sequence>MNIKKTVTIFVMMLCSTVNVYAEGSRIGFVNINLLLQKAPQAQAATSRLEEAFGDRKIEVLDFQKRCKKMGEDLEKEGAALSKQQKQRKLLKIRSCSSELKLMDEEYGADLRIAQAEELQKLQKLVFKMVDRVAKDEQFDLIVNESVIFASPRVDISRTVLNALKSMSGNGDNGASVETAQ</sequence>
<dbReference type="SUPFAM" id="SSF111384">
    <property type="entry name" value="OmpH-like"/>
    <property type="match status" value="1"/>
</dbReference>
<dbReference type="InterPro" id="IPR024930">
    <property type="entry name" value="Skp_dom_sf"/>
</dbReference>
<organism evidence="4 5">
    <name type="scientific">Candidatus Thiopontia autotrophica</name>
    <dbReference type="NCBI Taxonomy" id="2841688"/>
    <lineage>
        <taxon>Bacteria</taxon>
        <taxon>Pseudomonadati</taxon>
        <taxon>Pseudomonadota</taxon>
        <taxon>Gammaproteobacteria</taxon>
        <taxon>Candidatus Thiopontia</taxon>
    </lineage>
</organism>
<keyword evidence="2 3" id="KW-0732">Signal</keyword>
<name>A0A8J6NYI9_9GAMM</name>
<evidence type="ECO:0000256" key="1">
    <source>
        <dbReference type="ARBA" id="ARBA00009091"/>
    </source>
</evidence>
<dbReference type="GO" id="GO:0005829">
    <property type="term" value="C:cytosol"/>
    <property type="evidence" value="ECO:0007669"/>
    <property type="project" value="TreeGrafter"/>
</dbReference>
<evidence type="ECO:0000256" key="2">
    <source>
        <dbReference type="ARBA" id="ARBA00022729"/>
    </source>
</evidence>
<evidence type="ECO:0000256" key="3">
    <source>
        <dbReference type="SAM" id="SignalP"/>
    </source>
</evidence>
<feature type="chain" id="PRO_5035202024" evidence="3">
    <location>
        <begin position="23"/>
        <end position="181"/>
    </location>
</feature>
<dbReference type="GO" id="GO:0050821">
    <property type="term" value="P:protein stabilization"/>
    <property type="evidence" value="ECO:0007669"/>
    <property type="project" value="TreeGrafter"/>
</dbReference>
<dbReference type="PANTHER" id="PTHR35089:SF1">
    <property type="entry name" value="CHAPERONE PROTEIN SKP"/>
    <property type="match status" value="1"/>
</dbReference>
<accession>A0A8J6NYI9</accession>
<dbReference type="Proteomes" id="UP000654401">
    <property type="component" value="Unassembled WGS sequence"/>
</dbReference>
<dbReference type="InterPro" id="IPR005632">
    <property type="entry name" value="Chaperone_Skp"/>
</dbReference>
<dbReference type="Gene3D" id="3.30.910.20">
    <property type="entry name" value="Skp domain"/>
    <property type="match status" value="1"/>
</dbReference>
<feature type="signal peptide" evidence="3">
    <location>
        <begin position="1"/>
        <end position="22"/>
    </location>
</feature>
<dbReference type="EMBL" id="JACNFK010000034">
    <property type="protein sequence ID" value="MBC8520089.1"/>
    <property type="molecule type" value="Genomic_DNA"/>
</dbReference>
<gene>
    <name evidence="4" type="ORF">H8D24_06765</name>
</gene>
<evidence type="ECO:0000313" key="5">
    <source>
        <dbReference type="Proteomes" id="UP000654401"/>
    </source>
</evidence>
<evidence type="ECO:0000313" key="4">
    <source>
        <dbReference type="EMBL" id="MBC8520089.1"/>
    </source>
</evidence>
<proteinExistence type="inferred from homology"/>
<reference evidence="4 5" key="1">
    <citation type="submission" date="2020-08" db="EMBL/GenBank/DDBJ databases">
        <title>Bridging the membrane lipid divide: bacteria of the FCB group superphylum have the potential to synthesize archaeal ether lipids.</title>
        <authorList>
            <person name="Villanueva L."/>
            <person name="Von Meijenfeldt F.A.B."/>
            <person name="Westbye A.B."/>
            <person name="Yadav S."/>
            <person name="Hopmans E.C."/>
            <person name="Dutilh B.E."/>
            <person name="Sinninghe Damste J.S."/>
        </authorList>
    </citation>
    <scope>NUCLEOTIDE SEQUENCE [LARGE SCALE GENOMIC DNA]</scope>
    <source>
        <strain evidence="4">NIOZ-UU100</strain>
    </source>
</reference>
<protein>
    <submittedName>
        <fullName evidence="4">OmpH family outer membrane protein</fullName>
    </submittedName>
</protein>
<comment type="caution">
    <text evidence="4">The sequence shown here is derived from an EMBL/GenBank/DDBJ whole genome shotgun (WGS) entry which is preliminary data.</text>
</comment>
<dbReference type="AlphaFoldDB" id="A0A8J6NYI9"/>